<dbReference type="AlphaFoldDB" id="A0A2N9IU11"/>
<name>A0A2N9IU11_FAGSY</name>
<gene>
    <name evidence="1" type="ORF">FSB_LOCUS55656</name>
</gene>
<accession>A0A2N9IU11</accession>
<evidence type="ECO:0000313" key="1">
    <source>
        <dbReference type="EMBL" id="SPD27774.1"/>
    </source>
</evidence>
<protein>
    <recommendedName>
        <fullName evidence="2">DUF4220 domain-containing protein</fullName>
    </recommendedName>
</protein>
<organism evidence="1">
    <name type="scientific">Fagus sylvatica</name>
    <name type="common">Beechnut</name>
    <dbReference type="NCBI Taxonomy" id="28930"/>
    <lineage>
        <taxon>Eukaryota</taxon>
        <taxon>Viridiplantae</taxon>
        <taxon>Streptophyta</taxon>
        <taxon>Embryophyta</taxon>
        <taxon>Tracheophyta</taxon>
        <taxon>Spermatophyta</taxon>
        <taxon>Magnoliopsida</taxon>
        <taxon>eudicotyledons</taxon>
        <taxon>Gunneridae</taxon>
        <taxon>Pentapetalae</taxon>
        <taxon>rosids</taxon>
        <taxon>fabids</taxon>
        <taxon>Fagales</taxon>
        <taxon>Fagaceae</taxon>
        <taxon>Fagus</taxon>
    </lineage>
</organism>
<dbReference type="EMBL" id="OIVN01006206">
    <property type="protein sequence ID" value="SPD27774.1"/>
    <property type="molecule type" value="Genomic_DNA"/>
</dbReference>
<dbReference type="InterPro" id="IPR007658">
    <property type="entry name" value="DUF594"/>
</dbReference>
<evidence type="ECO:0008006" key="2">
    <source>
        <dbReference type="Google" id="ProtNLM"/>
    </source>
</evidence>
<proteinExistence type="predicted"/>
<reference evidence="1" key="1">
    <citation type="submission" date="2018-02" db="EMBL/GenBank/DDBJ databases">
        <authorList>
            <person name="Cohen D.B."/>
            <person name="Kent A.D."/>
        </authorList>
    </citation>
    <scope>NUCLEOTIDE SEQUENCE</scope>
</reference>
<dbReference type="PANTHER" id="PTHR31325">
    <property type="entry name" value="OS01G0798800 PROTEIN-RELATED"/>
    <property type="match status" value="1"/>
</dbReference>
<sequence length="286" mass="33360">MGQFSMLKFCKRKKPRIGQQKGIPKFFANLIVCIFLKLRKELMMNVYFTRKISEELERLVWVTFTEKLNPDSPGFSEDYNRYISLVDHEHAKVEIYQSIIIWHIVTDLCLHTDNDKNVIPPEMEVEIKVGMPPEMDDGINVEIPIMDDEINVDHEKKKMIKEVSDYMMYILAVCPSMFSTGDAEISFEKACKQVEEALENCTKFSMSSVGKNLRNNEGKWEILTNFWIENLAYVAVLCQGKNHAKQLPRGGEFLTHVWLLIKHLDLEEKFRMPPTVPQQQQQINKP</sequence>
<dbReference type="Pfam" id="PF04578">
    <property type="entry name" value="DUF594"/>
    <property type="match status" value="1"/>
</dbReference>